<dbReference type="Gene3D" id="3.20.20.70">
    <property type="entry name" value="Aldolase class I"/>
    <property type="match status" value="1"/>
</dbReference>
<dbReference type="InterPro" id="IPR013785">
    <property type="entry name" value="Aldolase_TIM"/>
</dbReference>
<feature type="compositionally biased region" description="Pro residues" evidence="1">
    <location>
        <begin position="290"/>
        <end position="304"/>
    </location>
</feature>
<protein>
    <recommendedName>
        <fullName evidence="4">Dihydroorotate dehydrogenase</fullName>
    </recommendedName>
</protein>
<evidence type="ECO:0008006" key="4">
    <source>
        <dbReference type="Google" id="ProtNLM"/>
    </source>
</evidence>
<dbReference type="EMBL" id="CP099490">
    <property type="protein sequence ID" value="USQ74970.1"/>
    <property type="molecule type" value="Genomic_DNA"/>
</dbReference>
<evidence type="ECO:0000313" key="2">
    <source>
        <dbReference type="EMBL" id="USQ74970.1"/>
    </source>
</evidence>
<keyword evidence="3" id="KW-1185">Reference proteome</keyword>
<dbReference type="RefSeq" id="WP_252619075.1">
    <property type="nucleotide sequence ID" value="NZ_CP099490.1"/>
</dbReference>
<evidence type="ECO:0000313" key="3">
    <source>
        <dbReference type="Proteomes" id="UP001056535"/>
    </source>
</evidence>
<proteinExistence type="predicted"/>
<sequence>MPLVTAAAGCGGTGAELARFGDLTSLDAVLIGPVGLTGDAEPAPRLVATPSGLVHEPAPVLSVEHVAETVLPWLHARNLRVVCAVRGSTVGAVTQSLQRLSRSLDFVSVVGVEIDLGAPRAATRPAVAGLPEAPMLDPWSVDPQACLKLLAAAREQLPRDLLLLAKLGGECPDPVATARAAVGGGARALVLSGSVPALAPGHHLVGPAVVPITLGLVTCLRDAVRTARVPDVPLVAVGGVHDVRSALAVRAGGADGVQLGSGILADPELLWRVHDALSAQIRSPADAEPPDSPDPSNPPEPPDGSHPLEPGGPHVW</sequence>
<dbReference type="Proteomes" id="UP001056535">
    <property type="component" value="Chromosome"/>
</dbReference>
<feature type="region of interest" description="Disordered" evidence="1">
    <location>
        <begin position="280"/>
        <end position="316"/>
    </location>
</feature>
<dbReference type="SUPFAM" id="SSF51395">
    <property type="entry name" value="FMN-linked oxidoreductases"/>
    <property type="match status" value="1"/>
</dbReference>
<evidence type="ECO:0000256" key="1">
    <source>
        <dbReference type="SAM" id="MobiDB-lite"/>
    </source>
</evidence>
<gene>
    <name evidence="2" type="ORF">NF557_09910</name>
</gene>
<accession>A0ABY4YEH9</accession>
<name>A0ABY4YEH9_9MICO</name>
<reference evidence="2" key="1">
    <citation type="submission" date="2022-06" db="EMBL/GenBank/DDBJ databases">
        <title>Ornithinimicrobium JY.X270.</title>
        <authorList>
            <person name="Huang Y."/>
        </authorList>
    </citation>
    <scope>NUCLEOTIDE SEQUENCE</scope>
    <source>
        <strain evidence="2">JY.X270</strain>
    </source>
</reference>
<organism evidence="2 3">
    <name type="scientific">Ornithinimicrobium cryptoxanthini</name>
    <dbReference type="NCBI Taxonomy" id="2934161"/>
    <lineage>
        <taxon>Bacteria</taxon>
        <taxon>Bacillati</taxon>
        <taxon>Actinomycetota</taxon>
        <taxon>Actinomycetes</taxon>
        <taxon>Micrococcales</taxon>
        <taxon>Ornithinimicrobiaceae</taxon>
        <taxon>Ornithinimicrobium</taxon>
    </lineage>
</organism>